<organism evidence="2 3">
    <name type="scientific">Litoribacter ruber</name>
    <dbReference type="NCBI Taxonomy" id="702568"/>
    <lineage>
        <taxon>Bacteria</taxon>
        <taxon>Pseudomonadati</taxon>
        <taxon>Bacteroidota</taxon>
        <taxon>Cytophagia</taxon>
        <taxon>Cytophagales</taxon>
        <taxon>Cyclobacteriaceae</taxon>
        <taxon>Litoribacter</taxon>
    </lineage>
</organism>
<evidence type="ECO:0000259" key="1">
    <source>
        <dbReference type="Pfam" id="PF00085"/>
    </source>
</evidence>
<dbReference type="AlphaFoldDB" id="A0AAP2CGX9"/>
<gene>
    <name evidence="2" type="ORF">KI659_03130</name>
</gene>
<dbReference type="SUPFAM" id="SSF52833">
    <property type="entry name" value="Thioredoxin-like"/>
    <property type="match status" value="1"/>
</dbReference>
<dbReference type="Gene3D" id="3.40.30.10">
    <property type="entry name" value="Glutaredoxin"/>
    <property type="match status" value="1"/>
</dbReference>
<keyword evidence="3" id="KW-1185">Reference proteome</keyword>
<evidence type="ECO:0000313" key="3">
    <source>
        <dbReference type="Proteomes" id="UP001319104"/>
    </source>
</evidence>
<sequence length="110" mass="12506">MDLKSFESLVKKQDALLFYFTGEACTVCASLKPKLSELMISKFPKVEVHYLEISKSSMLCAQLRMLSVPGILFIMDGKEVFRSNGLISMKVLEAKIERPYSLFFENGKNK</sequence>
<comment type="caution">
    <text evidence="2">The sequence shown here is derived from an EMBL/GenBank/DDBJ whole genome shotgun (WGS) entry which is preliminary data.</text>
</comment>
<dbReference type="InterPro" id="IPR013766">
    <property type="entry name" value="Thioredoxin_domain"/>
</dbReference>
<dbReference type="CDD" id="cd02947">
    <property type="entry name" value="TRX_family"/>
    <property type="match status" value="1"/>
</dbReference>
<dbReference type="InterPro" id="IPR036249">
    <property type="entry name" value="Thioredoxin-like_sf"/>
</dbReference>
<feature type="domain" description="Thioredoxin" evidence="1">
    <location>
        <begin position="4"/>
        <end position="97"/>
    </location>
</feature>
<dbReference type="RefSeq" id="WP_213943869.1">
    <property type="nucleotide sequence ID" value="NZ_JAHCMY010000001.1"/>
</dbReference>
<proteinExistence type="predicted"/>
<evidence type="ECO:0000313" key="2">
    <source>
        <dbReference type="EMBL" id="MBS9523001.1"/>
    </source>
</evidence>
<reference evidence="2 3" key="1">
    <citation type="submission" date="2021-05" db="EMBL/GenBank/DDBJ databases">
        <authorList>
            <person name="Zhang Z.D."/>
            <person name="Osman G."/>
        </authorList>
    </citation>
    <scope>NUCLEOTIDE SEQUENCE [LARGE SCALE GENOMIC DNA]</scope>
    <source>
        <strain evidence="2 3">KCTC 32217</strain>
    </source>
</reference>
<dbReference type="Proteomes" id="UP001319104">
    <property type="component" value="Unassembled WGS sequence"/>
</dbReference>
<dbReference type="EMBL" id="JAHCMY010000001">
    <property type="protein sequence ID" value="MBS9523001.1"/>
    <property type="molecule type" value="Genomic_DNA"/>
</dbReference>
<protein>
    <submittedName>
        <fullName evidence="2">Thioredoxin family protein</fullName>
    </submittedName>
</protein>
<dbReference type="Pfam" id="PF00085">
    <property type="entry name" value="Thioredoxin"/>
    <property type="match status" value="1"/>
</dbReference>
<name>A0AAP2CGX9_9BACT</name>
<accession>A0AAP2CGX9</accession>